<name>A0A2V3WCJ0_9BACI</name>
<dbReference type="InterPro" id="IPR009327">
    <property type="entry name" value="Cupin_DUF985"/>
</dbReference>
<dbReference type="InterPro" id="IPR011051">
    <property type="entry name" value="RmlC_Cupin_sf"/>
</dbReference>
<protein>
    <recommendedName>
        <fullName evidence="1">DUF985 domain-containing protein</fullName>
    </recommendedName>
</protein>
<keyword evidence="3" id="KW-1185">Reference proteome</keyword>
<accession>A0A2V3WCJ0</accession>
<dbReference type="RefSeq" id="WP_110250325.1">
    <property type="nucleotide sequence ID" value="NZ_QJJR01000002.1"/>
</dbReference>
<dbReference type="PANTHER" id="PTHR33387:SF3">
    <property type="entry name" value="DUF985 DOMAIN-CONTAINING PROTEIN"/>
    <property type="match status" value="1"/>
</dbReference>
<proteinExistence type="predicted"/>
<dbReference type="InterPro" id="IPR014710">
    <property type="entry name" value="RmlC-like_jellyroll"/>
</dbReference>
<reference evidence="2 3" key="1">
    <citation type="submission" date="2018-05" db="EMBL/GenBank/DDBJ databases">
        <title>Genomic Encyclopedia of Type Strains, Phase IV (KMG-IV): sequencing the most valuable type-strain genomes for metagenomic binning, comparative biology and taxonomic classification.</title>
        <authorList>
            <person name="Goeker M."/>
        </authorList>
    </citation>
    <scope>NUCLEOTIDE SEQUENCE [LARGE SCALE GENOMIC DNA]</scope>
    <source>
        <strain evidence="2 3">DSM 22440</strain>
    </source>
</reference>
<dbReference type="EMBL" id="QJJR01000002">
    <property type="protein sequence ID" value="PXW92436.1"/>
    <property type="molecule type" value="Genomic_DNA"/>
</dbReference>
<dbReference type="Proteomes" id="UP000247922">
    <property type="component" value="Unassembled WGS sequence"/>
</dbReference>
<gene>
    <name evidence="2" type="ORF">DES38_10214</name>
</gene>
<dbReference type="Pfam" id="PF06172">
    <property type="entry name" value="Cupin_5"/>
    <property type="match status" value="1"/>
</dbReference>
<evidence type="ECO:0000259" key="1">
    <source>
        <dbReference type="Pfam" id="PF06172"/>
    </source>
</evidence>
<organism evidence="2 3">
    <name type="scientific">Streptohalobacillus salinus</name>
    <dbReference type="NCBI Taxonomy" id="621096"/>
    <lineage>
        <taxon>Bacteria</taxon>
        <taxon>Bacillati</taxon>
        <taxon>Bacillota</taxon>
        <taxon>Bacilli</taxon>
        <taxon>Bacillales</taxon>
        <taxon>Bacillaceae</taxon>
        <taxon>Streptohalobacillus</taxon>
    </lineage>
</organism>
<dbReference type="OrthoDB" id="9798288at2"/>
<feature type="domain" description="DUF985" evidence="1">
    <location>
        <begin position="8"/>
        <end position="136"/>
    </location>
</feature>
<dbReference type="PANTHER" id="PTHR33387">
    <property type="entry name" value="RMLC-LIKE JELLY ROLL FOLD PROTEIN"/>
    <property type="match status" value="1"/>
</dbReference>
<dbReference type="InterPro" id="IPR039935">
    <property type="entry name" value="YML079W-like"/>
</dbReference>
<evidence type="ECO:0000313" key="3">
    <source>
        <dbReference type="Proteomes" id="UP000247922"/>
    </source>
</evidence>
<comment type="caution">
    <text evidence="2">The sequence shown here is derived from an EMBL/GenBank/DDBJ whole genome shotgun (WGS) entry which is preliminary data.</text>
</comment>
<sequence length="157" mass="17736">MNSRAQVLVDLLNLVPHPEGGYYQSTFKAELKSTEDLLDYTSIYFLLTEQEVSHFHQLTADELWYFHEGDPLDIHMIHPDGRYVIERLGLNVVAGERPQVKVSKGTIFGSKLADGGNYGLVGCMVAPGFTFEDFKLFTEAELLSRFPEHKTIIKALT</sequence>
<evidence type="ECO:0000313" key="2">
    <source>
        <dbReference type="EMBL" id="PXW92436.1"/>
    </source>
</evidence>
<dbReference type="Gene3D" id="2.60.120.10">
    <property type="entry name" value="Jelly Rolls"/>
    <property type="match status" value="1"/>
</dbReference>
<dbReference type="AlphaFoldDB" id="A0A2V3WCJ0"/>
<dbReference type="SUPFAM" id="SSF51182">
    <property type="entry name" value="RmlC-like cupins"/>
    <property type="match status" value="1"/>
</dbReference>
<dbReference type="CDD" id="cd06121">
    <property type="entry name" value="cupin_YML079wp"/>
    <property type="match status" value="1"/>
</dbReference>